<name>A0AAJ4D2T5_9BACI</name>
<dbReference type="Proteomes" id="UP000288675">
    <property type="component" value="Chromosome"/>
</dbReference>
<dbReference type="EMBL" id="CP035232">
    <property type="protein sequence ID" value="QAT65730.1"/>
    <property type="molecule type" value="Genomic_DNA"/>
</dbReference>
<proteinExistence type="predicted"/>
<accession>A0AAJ4D2T5</accession>
<evidence type="ECO:0000313" key="3">
    <source>
        <dbReference type="Proteomes" id="UP000288675"/>
    </source>
</evidence>
<evidence type="ECO:0000256" key="1">
    <source>
        <dbReference type="SAM" id="Coils"/>
    </source>
</evidence>
<dbReference type="GeneID" id="82853588"/>
<dbReference type="AlphaFoldDB" id="A0AAJ4D2T5"/>
<dbReference type="RefSeq" id="WP_046129612.1">
    <property type="nucleotide sequence ID" value="NZ_CP035232.1"/>
</dbReference>
<sequence>MLVIGSGQTGLIKLKREIRREKAEKTQEQSRNTQANRRCSGRLACVFQVKTSFNMGRSGQSKALLQPDAG</sequence>
<protein>
    <submittedName>
        <fullName evidence="2">Uncharacterized protein</fullName>
    </submittedName>
</protein>
<gene>
    <name evidence="2" type="ORF">EQZ20_13005</name>
</gene>
<feature type="coiled-coil region" evidence="1">
    <location>
        <begin position="11"/>
        <end position="38"/>
    </location>
</feature>
<organism evidence="2 3">
    <name type="scientific">Bacillus glycinifermentans</name>
    <dbReference type="NCBI Taxonomy" id="1664069"/>
    <lineage>
        <taxon>Bacteria</taxon>
        <taxon>Bacillati</taxon>
        <taxon>Bacillota</taxon>
        <taxon>Bacilli</taxon>
        <taxon>Bacillales</taxon>
        <taxon>Bacillaceae</taxon>
        <taxon>Bacillus</taxon>
    </lineage>
</organism>
<reference evidence="2 3" key="1">
    <citation type="submission" date="2019-01" db="EMBL/GenBank/DDBJ databases">
        <title>Genome sequence of Bacillus glycinifermentans SRCM103574.</title>
        <authorList>
            <person name="Kong H.-J."/>
            <person name="Jeong S.-Y."/>
            <person name="Jeong D.-Y."/>
        </authorList>
    </citation>
    <scope>NUCLEOTIDE SEQUENCE [LARGE SCALE GENOMIC DNA]</scope>
    <source>
        <strain evidence="2 3">SRCM103574</strain>
    </source>
</reference>
<keyword evidence="1" id="KW-0175">Coiled coil</keyword>
<evidence type="ECO:0000313" key="2">
    <source>
        <dbReference type="EMBL" id="QAT65730.1"/>
    </source>
</evidence>